<accession>A0A084B8R5</accession>
<protein>
    <submittedName>
        <fullName evidence="2">Uncharacterized protein</fullName>
    </submittedName>
</protein>
<keyword evidence="3" id="KW-1185">Reference proteome</keyword>
<dbReference type="Proteomes" id="UP000028045">
    <property type="component" value="Unassembled WGS sequence"/>
</dbReference>
<reference evidence="2 3" key="1">
    <citation type="journal article" date="2014" name="BMC Genomics">
        <title>Comparative genome sequencing reveals chemotype-specific gene clusters in the toxigenic black mold Stachybotrys.</title>
        <authorList>
            <person name="Semeiks J."/>
            <person name="Borek D."/>
            <person name="Otwinowski Z."/>
            <person name="Grishin N.V."/>
        </authorList>
    </citation>
    <scope>NUCLEOTIDE SEQUENCE [LARGE SCALE GENOMIC DNA]</scope>
    <source>
        <strain evidence="3">CBS 109288 / IBT 7711</strain>
    </source>
</reference>
<dbReference type="AlphaFoldDB" id="A0A084B8R5"/>
<feature type="region of interest" description="Disordered" evidence="1">
    <location>
        <begin position="163"/>
        <end position="200"/>
    </location>
</feature>
<evidence type="ECO:0000256" key="1">
    <source>
        <dbReference type="SAM" id="MobiDB-lite"/>
    </source>
</evidence>
<dbReference type="EMBL" id="KL647698">
    <property type="protein sequence ID" value="KEY73944.1"/>
    <property type="molecule type" value="Genomic_DNA"/>
</dbReference>
<name>A0A084B8R5_STACB</name>
<dbReference type="OrthoDB" id="5083758at2759"/>
<evidence type="ECO:0000313" key="3">
    <source>
        <dbReference type="Proteomes" id="UP000028045"/>
    </source>
</evidence>
<evidence type="ECO:0000313" key="2">
    <source>
        <dbReference type="EMBL" id="KEY73944.1"/>
    </source>
</evidence>
<dbReference type="HOGENOM" id="CLU_987564_0_0_1"/>
<gene>
    <name evidence="2" type="ORF">S7711_11518</name>
</gene>
<sequence length="282" mass="30840">MEPQSANIQQRLVIISADNSTSVEVTEAAKNDPPLVRETLLQALSLVALDDSDLIRIQALEKFRRSLEAERYNTPYRLQAVVAACQSGDIEKQSLEARFYEHGGIRALAALAATTADDKLIVPLLQKLPDQAFDCLLKSIDSLKPHRDLAYLTERICRRRKQKVPSKRVTLAGPRQRRKPPTRYPTGAASANQKAPNKNREAPVLSVAQNNVESNGSSAPHNPLLLASSGGNPLQLTTPYYHGSIDELDEFAISHFFNDQSDLDLAAADGAVESSGFSGNVE</sequence>
<proteinExistence type="predicted"/>
<organism evidence="2 3">
    <name type="scientific">Stachybotrys chartarum (strain CBS 109288 / IBT 7711)</name>
    <name type="common">Toxic black mold</name>
    <name type="synonym">Stilbospora chartarum</name>
    <dbReference type="NCBI Taxonomy" id="1280523"/>
    <lineage>
        <taxon>Eukaryota</taxon>
        <taxon>Fungi</taxon>
        <taxon>Dikarya</taxon>
        <taxon>Ascomycota</taxon>
        <taxon>Pezizomycotina</taxon>
        <taxon>Sordariomycetes</taxon>
        <taxon>Hypocreomycetidae</taxon>
        <taxon>Hypocreales</taxon>
        <taxon>Stachybotryaceae</taxon>
        <taxon>Stachybotrys</taxon>
    </lineage>
</organism>